<evidence type="ECO:0000313" key="4">
    <source>
        <dbReference type="Proteomes" id="UP000005240"/>
    </source>
</evidence>
<organism evidence="2">
    <name type="scientific">Puccinia triticina (isolate 1-1 / race 1 (BBBD))</name>
    <name type="common">Brown leaf rust fungus</name>
    <dbReference type="NCBI Taxonomy" id="630390"/>
    <lineage>
        <taxon>Eukaryota</taxon>
        <taxon>Fungi</taxon>
        <taxon>Dikarya</taxon>
        <taxon>Basidiomycota</taxon>
        <taxon>Pucciniomycotina</taxon>
        <taxon>Pucciniomycetes</taxon>
        <taxon>Pucciniales</taxon>
        <taxon>Pucciniaceae</taxon>
        <taxon>Puccinia</taxon>
    </lineage>
</organism>
<dbReference type="AlphaFoldDB" id="A0A180FYX0"/>
<evidence type="ECO:0000313" key="3">
    <source>
        <dbReference type="EnsemblFungi" id="PTTG_30575-t43_1-p1"/>
    </source>
</evidence>
<dbReference type="VEuPathDB" id="FungiDB:PTTG_30575"/>
<feature type="compositionally biased region" description="Polar residues" evidence="1">
    <location>
        <begin position="40"/>
        <end position="60"/>
    </location>
</feature>
<dbReference type="Proteomes" id="UP000005240">
    <property type="component" value="Unassembled WGS sequence"/>
</dbReference>
<name>A0A180FYX0_PUCT1</name>
<reference evidence="3 4" key="3">
    <citation type="journal article" date="2017" name="G3 (Bethesda)">
        <title>Comparative analysis highlights variable genome content of wheat rusts and divergence of the mating loci.</title>
        <authorList>
            <person name="Cuomo C.A."/>
            <person name="Bakkeren G."/>
            <person name="Khalil H.B."/>
            <person name="Panwar V."/>
            <person name="Joly D."/>
            <person name="Linning R."/>
            <person name="Sakthikumar S."/>
            <person name="Song X."/>
            <person name="Adiconis X."/>
            <person name="Fan L."/>
            <person name="Goldberg J.M."/>
            <person name="Levin J.Z."/>
            <person name="Young S."/>
            <person name="Zeng Q."/>
            <person name="Anikster Y."/>
            <person name="Bruce M."/>
            <person name="Wang M."/>
            <person name="Yin C."/>
            <person name="McCallum B."/>
            <person name="Szabo L.J."/>
            <person name="Hulbert S."/>
            <person name="Chen X."/>
            <person name="Fellers J.P."/>
        </authorList>
    </citation>
    <scope>NUCLEOTIDE SEQUENCE</scope>
    <source>
        <strain evidence="4">Isolate 1-1 / race 1 (BBBD)</strain>
        <strain evidence="3">isolate 1-1 / race 1 (BBBD)</strain>
    </source>
</reference>
<reference evidence="2" key="1">
    <citation type="submission" date="2009-11" db="EMBL/GenBank/DDBJ databases">
        <authorList>
            <consortium name="The Broad Institute Genome Sequencing Platform"/>
            <person name="Ward D."/>
            <person name="Feldgarden M."/>
            <person name="Earl A."/>
            <person name="Young S.K."/>
            <person name="Zeng Q."/>
            <person name="Koehrsen M."/>
            <person name="Alvarado L."/>
            <person name="Berlin A."/>
            <person name="Bochicchio J."/>
            <person name="Borenstein D."/>
            <person name="Chapman S.B."/>
            <person name="Chen Z."/>
            <person name="Engels R."/>
            <person name="Freedman E."/>
            <person name="Gellesch M."/>
            <person name="Goldberg J."/>
            <person name="Griggs A."/>
            <person name="Gujja S."/>
            <person name="Heilman E."/>
            <person name="Heiman D."/>
            <person name="Hepburn T."/>
            <person name="Howarth C."/>
            <person name="Jen D."/>
            <person name="Larson L."/>
            <person name="Lewis B."/>
            <person name="Mehta T."/>
            <person name="Park D."/>
            <person name="Pearson M."/>
            <person name="Roberts A."/>
            <person name="Saif S."/>
            <person name="Shea T."/>
            <person name="Shenoy N."/>
            <person name="Sisk P."/>
            <person name="Stolte C."/>
            <person name="Sykes S."/>
            <person name="Thomson T."/>
            <person name="Walk T."/>
            <person name="White J."/>
            <person name="Yandava C."/>
            <person name="Izard J."/>
            <person name="Baranova O.V."/>
            <person name="Blanton J.M."/>
            <person name="Tanner A.C."/>
            <person name="Dewhirst F.E."/>
            <person name="Haas B."/>
            <person name="Nusbaum C."/>
            <person name="Birren B."/>
        </authorList>
    </citation>
    <scope>NUCLEOTIDE SEQUENCE [LARGE SCALE GENOMIC DNA]</scope>
    <source>
        <strain evidence="2">1-1 BBBD Race 1</strain>
    </source>
</reference>
<keyword evidence="4" id="KW-1185">Reference proteome</keyword>
<gene>
    <name evidence="2" type="ORF">PTTG_30575</name>
</gene>
<proteinExistence type="predicted"/>
<reference evidence="3" key="4">
    <citation type="submission" date="2025-05" db="UniProtKB">
        <authorList>
            <consortium name="EnsemblFungi"/>
        </authorList>
    </citation>
    <scope>IDENTIFICATION</scope>
    <source>
        <strain evidence="3">isolate 1-1 / race 1 (BBBD)</strain>
    </source>
</reference>
<feature type="compositionally biased region" description="Pro residues" evidence="1">
    <location>
        <begin position="76"/>
        <end position="93"/>
    </location>
</feature>
<accession>A0A180FYX0</accession>
<evidence type="ECO:0000313" key="2">
    <source>
        <dbReference type="EMBL" id="OAV85369.1"/>
    </source>
</evidence>
<sequence length="141" mass="15527">NKGNELLNSTAQIIRPPSQLAIVPHASQQPILATPKPEPTDSQQQAMAQDFQGPTPSNHQEFFPQPHLENQTYHGPPMPPPPPPPQTLRVRPPPASIPQEVVQLFCPTRIINHLAGTIHTIILTRRKGSQTTTPRPHPQGN</sequence>
<dbReference type="EnsemblFungi" id="PTTG_30575-t43_1">
    <property type="protein sequence ID" value="PTTG_30575-t43_1-p1"/>
    <property type="gene ID" value="PTTG_30575"/>
</dbReference>
<dbReference type="EMBL" id="ADAS02004713">
    <property type="protein sequence ID" value="OAV85369.1"/>
    <property type="molecule type" value="Genomic_DNA"/>
</dbReference>
<feature type="region of interest" description="Disordered" evidence="1">
    <location>
        <begin position="31"/>
        <end position="93"/>
    </location>
</feature>
<protein>
    <submittedName>
        <fullName evidence="2 3">Uncharacterized protein</fullName>
    </submittedName>
</protein>
<reference evidence="2" key="2">
    <citation type="submission" date="2016-05" db="EMBL/GenBank/DDBJ databases">
        <title>Comparative analysis highlights variable genome content of wheat rusts and divergence of the mating loci.</title>
        <authorList>
            <person name="Cuomo C.A."/>
            <person name="Bakkeren G."/>
            <person name="Szabo L."/>
            <person name="Khalil H."/>
            <person name="Joly D."/>
            <person name="Goldberg J."/>
            <person name="Young S."/>
            <person name="Zeng Q."/>
            <person name="Fellers J."/>
        </authorList>
    </citation>
    <scope>NUCLEOTIDE SEQUENCE [LARGE SCALE GENOMIC DNA]</scope>
    <source>
        <strain evidence="2">1-1 BBBD Race 1</strain>
    </source>
</reference>
<feature type="non-terminal residue" evidence="2">
    <location>
        <position position="1"/>
    </location>
</feature>
<evidence type="ECO:0000256" key="1">
    <source>
        <dbReference type="SAM" id="MobiDB-lite"/>
    </source>
</evidence>